<accession>A0A8D8GMB9</accession>
<dbReference type="EMBL" id="HBUE01166778">
    <property type="protein sequence ID" value="CAG6512981.1"/>
    <property type="molecule type" value="Transcribed_RNA"/>
</dbReference>
<evidence type="ECO:0000313" key="2">
    <source>
        <dbReference type="EMBL" id="CAG6512981.1"/>
    </source>
</evidence>
<evidence type="ECO:0000256" key="1">
    <source>
        <dbReference type="SAM" id="Phobius"/>
    </source>
</evidence>
<reference evidence="2" key="1">
    <citation type="submission" date="2021-05" db="EMBL/GenBank/DDBJ databases">
        <authorList>
            <person name="Alioto T."/>
            <person name="Alioto T."/>
            <person name="Gomez Garrido J."/>
        </authorList>
    </citation>
    <scope>NUCLEOTIDE SEQUENCE</scope>
</reference>
<proteinExistence type="predicted"/>
<keyword evidence="1" id="KW-0472">Membrane</keyword>
<dbReference type="EMBL" id="HBUE01272097">
    <property type="protein sequence ID" value="CAG6564448.1"/>
    <property type="molecule type" value="Transcribed_RNA"/>
</dbReference>
<keyword evidence="1" id="KW-1133">Transmembrane helix</keyword>
<dbReference type="AlphaFoldDB" id="A0A8D8GMB9"/>
<organism evidence="2">
    <name type="scientific">Culex pipiens</name>
    <name type="common">House mosquito</name>
    <dbReference type="NCBI Taxonomy" id="7175"/>
    <lineage>
        <taxon>Eukaryota</taxon>
        <taxon>Metazoa</taxon>
        <taxon>Ecdysozoa</taxon>
        <taxon>Arthropoda</taxon>
        <taxon>Hexapoda</taxon>
        <taxon>Insecta</taxon>
        <taxon>Pterygota</taxon>
        <taxon>Neoptera</taxon>
        <taxon>Endopterygota</taxon>
        <taxon>Diptera</taxon>
        <taxon>Nematocera</taxon>
        <taxon>Culicoidea</taxon>
        <taxon>Culicidae</taxon>
        <taxon>Culicinae</taxon>
        <taxon>Culicini</taxon>
        <taxon>Culex</taxon>
        <taxon>Culex</taxon>
    </lineage>
</organism>
<keyword evidence="1" id="KW-0812">Transmembrane</keyword>
<name>A0A8D8GMB9_CULPI</name>
<feature type="transmembrane region" description="Helical" evidence="1">
    <location>
        <begin position="67"/>
        <end position="87"/>
    </location>
</feature>
<protein>
    <submittedName>
        <fullName evidence="2">(northern house mosquito) hypothetical protein</fullName>
    </submittedName>
</protein>
<sequence length="108" mass="12933">MCWVCRKFVRTCSLFFPRKIASRSLHTDAVVQFDVRFSKLFGVYCFCAPFYRNFIFGFRTTEKVRKFSLRTVCFSLLLRVSFFLLFSRLHFRHSERRPQKIVIEVGVG</sequence>